<reference evidence="2" key="1">
    <citation type="submission" date="2020-02" db="EMBL/GenBank/DDBJ databases">
        <authorList>
            <person name="Palmer J.M."/>
        </authorList>
    </citation>
    <scope>NUCLEOTIDE SEQUENCE</scope>
    <source>
        <strain evidence="2">EPUS1.4</strain>
        <tissue evidence="2">Thallus</tissue>
    </source>
</reference>
<evidence type="ECO:0000259" key="1">
    <source>
        <dbReference type="Pfam" id="PF05225"/>
    </source>
</evidence>
<dbReference type="AlphaFoldDB" id="A0A8H7DZ02"/>
<dbReference type="InterPro" id="IPR009057">
    <property type="entry name" value="Homeodomain-like_sf"/>
</dbReference>
<accession>A0A8H7DZ02</accession>
<protein>
    <recommendedName>
        <fullName evidence="1">HTH psq-type domain-containing protein</fullName>
    </recommendedName>
</protein>
<sequence>MSDQEDKIAKAAADVLNKRFRSIRESARFYNVPRATVGYRIGGRKAKSKTERNSQRFTNEEEKSVVQWVSDL</sequence>
<dbReference type="EMBL" id="JAACFV010000189">
    <property type="protein sequence ID" value="KAF7503247.1"/>
    <property type="molecule type" value="Genomic_DNA"/>
</dbReference>
<dbReference type="GO" id="GO:0003677">
    <property type="term" value="F:DNA binding"/>
    <property type="evidence" value="ECO:0007669"/>
    <property type="project" value="InterPro"/>
</dbReference>
<comment type="caution">
    <text evidence="2">The sequence shown here is derived from an EMBL/GenBank/DDBJ whole genome shotgun (WGS) entry which is preliminary data.</text>
</comment>
<dbReference type="Pfam" id="PF05225">
    <property type="entry name" value="HTH_psq"/>
    <property type="match status" value="1"/>
</dbReference>
<proteinExistence type="predicted"/>
<keyword evidence="3" id="KW-1185">Reference proteome</keyword>
<dbReference type="Proteomes" id="UP000606974">
    <property type="component" value="Unassembled WGS sequence"/>
</dbReference>
<dbReference type="SUPFAM" id="SSF46689">
    <property type="entry name" value="Homeodomain-like"/>
    <property type="match status" value="1"/>
</dbReference>
<dbReference type="InterPro" id="IPR007889">
    <property type="entry name" value="HTH_Psq"/>
</dbReference>
<evidence type="ECO:0000313" key="3">
    <source>
        <dbReference type="Proteomes" id="UP000606974"/>
    </source>
</evidence>
<name>A0A8H7DZ02_9EURO</name>
<feature type="domain" description="HTH psq-type" evidence="1">
    <location>
        <begin position="5"/>
        <end position="41"/>
    </location>
</feature>
<gene>
    <name evidence="2" type="ORF">GJ744_004075</name>
</gene>
<dbReference type="OrthoDB" id="4207519at2759"/>
<evidence type="ECO:0000313" key="2">
    <source>
        <dbReference type="EMBL" id="KAF7503247.1"/>
    </source>
</evidence>
<organism evidence="2 3">
    <name type="scientific">Endocarpon pusillum</name>
    <dbReference type="NCBI Taxonomy" id="364733"/>
    <lineage>
        <taxon>Eukaryota</taxon>
        <taxon>Fungi</taxon>
        <taxon>Dikarya</taxon>
        <taxon>Ascomycota</taxon>
        <taxon>Pezizomycotina</taxon>
        <taxon>Eurotiomycetes</taxon>
        <taxon>Chaetothyriomycetidae</taxon>
        <taxon>Verrucariales</taxon>
        <taxon>Verrucariaceae</taxon>
        <taxon>Endocarpon</taxon>
    </lineage>
</organism>